<keyword evidence="4 11" id="KW-0732">Signal</keyword>
<dbReference type="Pfam" id="PF14845">
    <property type="entry name" value="Glycohydro_20b2"/>
    <property type="match status" value="1"/>
</dbReference>
<gene>
    <name evidence="14" type="primary">nagA</name>
    <name evidence="14" type="ORF">DFA_09404</name>
</gene>
<comment type="subcellular location">
    <subcellularLocation>
        <location evidence="2">Lysosome</location>
    </subcellularLocation>
</comment>
<evidence type="ECO:0000256" key="8">
    <source>
        <dbReference type="ARBA" id="ARBA00023295"/>
    </source>
</evidence>
<dbReference type="GeneID" id="14868319"/>
<dbReference type="Pfam" id="PF00728">
    <property type="entry name" value="Glyco_hydro_20"/>
    <property type="match status" value="1"/>
</dbReference>
<evidence type="ECO:0000256" key="10">
    <source>
        <dbReference type="PIRSR" id="PIRSR001093-1"/>
    </source>
</evidence>
<dbReference type="InterPro" id="IPR017853">
    <property type="entry name" value="GH"/>
</dbReference>
<dbReference type="GO" id="GO:0016020">
    <property type="term" value="C:membrane"/>
    <property type="evidence" value="ECO:0007669"/>
    <property type="project" value="TreeGrafter"/>
</dbReference>
<reference evidence="15" key="1">
    <citation type="journal article" date="2011" name="Genome Res.">
        <title>Phylogeny-wide analysis of social amoeba genomes highlights ancient origins for complex intercellular communication.</title>
        <authorList>
            <person name="Heidel A.J."/>
            <person name="Lawal H.M."/>
            <person name="Felder M."/>
            <person name="Schilde C."/>
            <person name="Helps N.R."/>
            <person name="Tunggal B."/>
            <person name="Rivero F."/>
            <person name="John U."/>
            <person name="Schleicher M."/>
            <person name="Eichinger L."/>
            <person name="Platzer M."/>
            <person name="Noegel A.A."/>
            <person name="Schaap P."/>
            <person name="Gloeckner G."/>
        </authorList>
    </citation>
    <scope>NUCLEOTIDE SEQUENCE [LARGE SCALE GENOMIC DNA]</scope>
    <source>
        <strain evidence="15">SH3</strain>
    </source>
</reference>
<feature type="signal peptide" evidence="11">
    <location>
        <begin position="1"/>
        <end position="20"/>
    </location>
</feature>
<evidence type="ECO:0000259" key="12">
    <source>
        <dbReference type="Pfam" id="PF00728"/>
    </source>
</evidence>
<dbReference type="OMA" id="GHDVVMC"/>
<dbReference type="PRINTS" id="PR00738">
    <property type="entry name" value="GLHYDRLASE20"/>
</dbReference>
<evidence type="ECO:0000256" key="5">
    <source>
        <dbReference type="ARBA" id="ARBA00022801"/>
    </source>
</evidence>
<evidence type="ECO:0000313" key="15">
    <source>
        <dbReference type="Proteomes" id="UP000007797"/>
    </source>
</evidence>
<dbReference type="FunFam" id="3.20.20.80:FF:000063">
    <property type="entry name" value="Beta-hexosaminidase"/>
    <property type="match status" value="1"/>
</dbReference>
<dbReference type="InterPro" id="IPR029019">
    <property type="entry name" value="HEX_eukaryotic_N"/>
</dbReference>
<dbReference type="KEGG" id="dfa:DFA_09404"/>
<comment type="similarity">
    <text evidence="3 9">Belongs to the glycosyl hydrolase 20 family.</text>
</comment>
<keyword evidence="7" id="KW-0458">Lysosome</keyword>
<evidence type="ECO:0000313" key="14">
    <source>
        <dbReference type="EMBL" id="EGG16373.1"/>
    </source>
</evidence>
<keyword evidence="6" id="KW-0325">Glycoprotein</keyword>
<dbReference type="GO" id="GO:0004563">
    <property type="term" value="F:beta-N-acetylhexosaminidase activity"/>
    <property type="evidence" value="ECO:0007669"/>
    <property type="project" value="UniProtKB-EC"/>
</dbReference>
<dbReference type="Gene3D" id="3.30.379.10">
    <property type="entry name" value="Chitobiase/beta-hexosaminidase domain 2-like"/>
    <property type="match status" value="1"/>
</dbReference>
<dbReference type="EMBL" id="GL883024">
    <property type="protein sequence ID" value="EGG16373.1"/>
    <property type="molecule type" value="Genomic_DNA"/>
</dbReference>
<dbReference type="Gene3D" id="3.20.20.80">
    <property type="entry name" value="Glycosidases"/>
    <property type="match status" value="1"/>
</dbReference>
<evidence type="ECO:0000256" key="11">
    <source>
        <dbReference type="SAM" id="SignalP"/>
    </source>
</evidence>
<dbReference type="PANTHER" id="PTHR22600:SF54">
    <property type="entry name" value="BETA-HEXOSAMINIDASE SUBUNIT A1-RELATED"/>
    <property type="match status" value="1"/>
</dbReference>
<evidence type="ECO:0000256" key="2">
    <source>
        <dbReference type="ARBA" id="ARBA00004371"/>
    </source>
</evidence>
<feature type="domain" description="Beta-hexosaminidase eukaryotic type N-terminal" evidence="13">
    <location>
        <begin position="26"/>
        <end position="131"/>
    </location>
</feature>
<keyword evidence="8 9" id="KW-0326">Glycosidase</keyword>
<dbReference type="STRING" id="1054147.F4Q7J1"/>
<dbReference type="InterPro" id="IPR029018">
    <property type="entry name" value="Hex-like_dom2"/>
</dbReference>
<dbReference type="GO" id="GO:0005764">
    <property type="term" value="C:lysosome"/>
    <property type="evidence" value="ECO:0007669"/>
    <property type="project" value="UniProtKB-SubCell"/>
</dbReference>
<keyword evidence="15" id="KW-1185">Reference proteome</keyword>
<evidence type="ECO:0000259" key="13">
    <source>
        <dbReference type="Pfam" id="PF14845"/>
    </source>
</evidence>
<dbReference type="InterPro" id="IPR025705">
    <property type="entry name" value="Beta_hexosaminidase_sua/sub"/>
</dbReference>
<dbReference type="InterPro" id="IPR015883">
    <property type="entry name" value="Glyco_hydro_20_cat"/>
</dbReference>
<dbReference type="PANTHER" id="PTHR22600">
    <property type="entry name" value="BETA-HEXOSAMINIDASE"/>
    <property type="match status" value="1"/>
</dbReference>
<evidence type="ECO:0000256" key="6">
    <source>
        <dbReference type="ARBA" id="ARBA00023180"/>
    </source>
</evidence>
<comment type="catalytic activity">
    <reaction evidence="1 9">
        <text>Hydrolysis of terminal non-reducing N-acetyl-D-hexosamine residues in N-acetyl-beta-D-hexosaminides.</text>
        <dbReference type="EC" id="3.2.1.52"/>
    </reaction>
</comment>
<protein>
    <recommendedName>
        <fullName evidence="9">Beta-hexosaminidase</fullName>
        <ecNumber evidence="9">3.2.1.52</ecNumber>
    </recommendedName>
</protein>
<evidence type="ECO:0000256" key="7">
    <source>
        <dbReference type="ARBA" id="ARBA00023228"/>
    </source>
</evidence>
<feature type="domain" description="Glycoside hydrolase family 20 catalytic" evidence="12">
    <location>
        <begin position="156"/>
        <end position="471"/>
    </location>
</feature>
<dbReference type="AlphaFoldDB" id="F4Q7J1"/>
<dbReference type="OrthoDB" id="428480at2759"/>
<proteinExistence type="inferred from homology"/>
<dbReference type="CDD" id="cd06562">
    <property type="entry name" value="GH20_HexA_HexB-like"/>
    <property type="match status" value="1"/>
</dbReference>
<feature type="chain" id="PRO_5003320672" description="Beta-hexosaminidase" evidence="11">
    <location>
        <begin position="21"/>
        <end position="535"/>
    </location>
</feature>
<keyword evidence="5 9" id="KW-0378">Hydrolase</keyword>
<name>F4Q7J1_CACFS</name>
<dbReference type="GO" id="GO:0030203">
    <property type="term" value="P:glycosaminoglycan metabolic process"/>
    <property type="evidence" value="ECO:0007669"/>
    <property type="project" value="TreeGrafter"/>
</dbReference>
<dbReference type="RefSeq" id="XP_004354757.1">
    <property type="nucleotide sequence ID" value="XM_004354705.1"/>
</dbReference>
<dbReference type="Proteomes" id="UP000007797">
    <property type="component" value="Unassembled WGS sequence"/>
</dbReference>
<dbReference type="SUPFAM" id="SSF51445">
    <property type="entry name" value="(Trans)glycosidases"/>
    <property type="match status" value="1"/>
</dbReference>
<evidence type="ECO:0000256" key="1">
    <source>
        <dbReference type="ARBA" id="ARBA00001231"/>
    </source>
</evidence>
<dbReference type="GO" id="GO:0005975">
    <property type="term" value="P:carbohydrate metabolic process"/>
    <property type="evidence" value="ECO:0007669"/>
    <property type="project" value="InterPro"/>
</dbReference>
<dbReference type="SUPFAM" id="SSF55545">
    <property type="entry name" value="beta-N-acetylhexosaminidase-like domain"/>
    <property type="match status" value="1"/>
</dbReference>
<evidence type="ECO:0000256" key="9">
    <source>
        <dbReference type="PIRNR" id="PIRNR001093"/>
    </source>
</evidence>
<dbReference type="EC" id="3.2.1.52" evidence="9"/>
<organism evidence="14 15">
    <name type="scientific">Cavenderia fasciculata</name>
    <name type="common">Slime mold</name>
    <name type="synonym">Dictyostelium fasciculatum</name>
    <dbReference type="NCBI Taxonomy" id="261658"/>
    <lineage>
        <taxon>Eukaryota</taxon>
        <taxon>Amoebozoa</taxon>
        <taxon>Evosea</taxon>
        <taxon>Eumycetozoa</taxon>
        <taxon>Dictyostelia</taxon>
        <taxon>Acytosteliales</taxon>
        <taxon>Cavenderiaceae</taxon>
        <taxon>Cavenderia</taxon>
    </lineage>
</organism>
<feature type="active site" description="Proton donor" evidence="10">
    <location>
        <position position="309"/>
    </location>
</feature>
<evidence type="ECO:0000256" key="3">
    <source>
        <dbReference type="ARBA" id="ARBA00006285"/>
    </source>
</evidence>
<dbReference type="PIRSF" id="PIRSF001093">
    <property type="entry name" value="B-hxosamndse_ab_euk"/>
    <property type="match status" value="1"/>
</dbReference>
<accession>F4Q7J1</accession>
<sequence>MKSITLFLFALIAIIAIVNGQSPNIVPLPQSLNYGSTSVSVNPAAFKIATTSSSTLLGVAIKRYQGLFFLFDGAVQTAPALTLNVQVASDNEDLYLGVDESYTIVANTGSLTLSANTVFGAMRGLETFAQLISYDPIGNAYSIPYTPIKIVDSPRFPWRGFMVDSARHFLPKNFILHIIDALGFNKFNVLHWHLVDAVSFSVQSTTYPNLTKAAYFPTAIYTHDDIEEVVAYAKTYGIRVIPEFDIPGHTGSWGVGYPELLASCPNYAANVNNLALNPSLPYTYNFLQNLFAEMTTVFPDEYFHVGGDEVVFGCWQEDPSIVQWMNNNNFNLVDVEQYFEDQLDTILGTLNRTKLMWNDPFQNGVNIKPGTLIQIWDSYSIVQQIVDAGFKALVSTTWYLDKQDPANNIHYEWQDTWRDFYAADPYNNITTNQDNIIGGEACMWAEQVHQLNWDVRVWPRSIAIAERLWSDQSVNNPVTALPRIEQYTCLLGNRGVASGPLMPDFCYMSNDFSGPLVKAIDPLPKHLIKKILGKN</sequence>
<evidence type="ECO:0000256" key="4">
    <source>
        <dbReference type="ARBA" id="ARBA00022729"/>
    </source>
</evidence>